<accession>A0ABW1Q171</accession>
<gene>
    <name evidence="1" type="ORF">ACFPZP_13995</name>
</gene>
<protein>
    <recommendedName>
        <fullName evidence="3">DUF3168 domain-containing protein</fullName>
    </recommendedName>
</protein>
<dbReference type="Proteomes" id="UP001596169">
    <property type="component" value="Unassembled WGS sequence"/>
</dbReference>
<dbReference type="InterPro" id="IPR021508">
    <property type="entry name" value="Gp17-like"/>
</dbReference>
<dbReference type="EMBL" id="JBHSRG010000009">
    <property type="protein sequence ID" value="MFC6122165.1"/>
    <property type="molecule type" value="Genomic_DNA"/>
</dbReference>
<dbReference type="RefSeq" id="WP_378109026.1">
    <property type="nucleotide sequence ID" value="NZ_JBHSRG010000009.1"/>
</dbReference>
<reference evidence="2" key="1">
    <citation type="journal article" date="2019" name="Int. J. Syst. Evol. Microbiol.">
        <title>The Global Catalogue of Microorganisms (GCM) 10K type strain sequencing project: providing services to taxonomists for standard genome sequencing and annotation.</title>
        <authorList>
            <consortium name="The Broad Institute Genomics Platform"/>
            <consortium name="The Broad Institute Genome Sequencing Center for Infectious Disease"/>
            <person name="Wu L."/>
            <person name="Ma J."/>
        </authorList>
    </citation>
    <scope>NUCLEOTIDE SEQUENCE [LARGE SCALE GENOMIC DNA]</scope>
    <source>
        <strain evidence="2">JCM30009</strain>
    </source>
</reference>
<proteinExistence type="predicted"/>
<organism evidence="1 2">
    <name type="scientific">Citrobacter bitternis</name>
    <dbReference type="NCBI Taxonomy" id="1585982"/>
    <lineage>
        <taxon>Bacteria</taxon>
        <taxon>Pseudomonadati</taxon>
        <taxon>Pseudomonadota</taxon>
        <taxon>Gammaproteobacteria</taxon>
        <taxon>Enterobacterales</taxon>
        <taxon>Enterobacteriaceae</taxon>
        <taxon>Citrobacter</taxon>
    </lineage>
</organism>
<keyword evidence="2" id="KW-1185">Reference proteome</keyword>
<evidence type="ECO:0000313" key="1">
    <source>
        <dbReference type="EMBL" id="MFC6122165.1"/>
    </source>
</evidence>
<dbReference type="Pfam" id="PF11367">
    <property type="entry name" value="Tail_completion_gp17"/>
    <property type="match status" value="1"/>
</dbReference>
<comment type="caution">
    <text evidence="1">The sequence shown here is derived from an EMBL/GenBank/DDBJ whole genome shotgun (WGS) entry which is preliminary data.</text>
</comment>
<name>A0ABW1Q171_9ENTR</name>
<sequence>MKESDVFHLIGSLANGQVYMDIVPLNDAGKPAVVPPWITFTFVSQSYGDTFCSPAEETTFVQVDVFSRSVEESRELREQVVIALTPLQFTRMSKTGGYEPDTKLRRATLEISVQQ</sequence>
<evidence type="ECO:0008006" key="3">
    <source>
        <dbReference type="Google" id="ProtNLM"/>
    </source>
</evidence>
<evidence type="ECO:0000313" key="2">
    <source>
        <dbReference type="Proteomes" id="UP001596169"/>
    </source>
</evidence>